<comment type="caution">
    <text evidence="1">The sequence shown here is derived from an EMBL/GenBank/DDBJ whole genome shotgun (WGS) entry which is preliminary data.</text>
</comment>
<dbReference type="Proteomes" id="UP000324897">
    <property type="component" value="Chromosome 3"/>
</dbReference>
<proteinExistence type="predicted"/>
<dbReference type="EMBL" id="RWGY01000039">
    <property type="protein sequence ID" value="TVU10738.1"/>
    <property type="molecule type" value="Genomic_DNA"/>
</dbReference>
<sequence length="95" mass="10622">MALNKGAMQYSIGKCDWWQIKEVWSKGCASTPQELLCHLIQRIPSKACASAGLDLLSRMSHNNEVCMVKIQKTSKFMAVTCENICLSLKDKLSVE</sequence>
<dbReference type="AlphaFoldDB" id="A0A5J9TIN7"/>
<evidence type="ECO:0000313" key="2">
    <source>
        <dbReference type="Proteomes" id="UP000324897"/>
    </source>
</evidence>
<organism evidence="1 2">
    <name type="scientific">Eragrostis curvula</name>
    <name type="common">weeping love grass</name>
    <dbReference type="NCBI Taxonomy" id="38414"/>
    <lineage>
        <taxon>Eukaryota</taxon>
        <taxon>Viridiplantae</taxon>
        <taxon>Streptophyta</taxon>
        <taxon>Embryophyta</taxon>
        <taxon>Tracheophyta</taxon>
        <taxon>Spermatophyta</taxon>
        <taxon>Magnoliopsida</taxon>
        <taxon>Liliopsida</taxon>
        <taxon>Poales</taxon>
        <taxon>Poaceae</taxon>
        <taxon>PACMAD clade</taxon>
        <taxon>Chloridoideae</taxon>
        <taxon>Eragrostideae</taxon>
        <taxon>Eragrostidinae</taxon>
        <taxon>Eragrostis</taxon>
    </lineage>
</organism>
<keyword evidence="2" id="KW-1185">Reference proteome</keyword>
<gene>
    <name evidence="1" type="ORF">EJB05_44284</name>
</gene>
<reference evidence="1 2" key="1">
    <citation type="journal article" date="2019" name="Sci. Rep.">
        <title>A high-quality genome of Eragrostis curvula grass provides insights into Poaceae evolution and supports new strategies to enhance forage quality.</title>
        <authorList>
            <person name="Carballo J."/>
            <person name="Santos B.A.C.M."/>
            <person name="Zappacosta D."/>
            <person name="Garbus I."/>
            <person name="Selva J.P."/>
            <person name="Gallo C.A."/>
            <person name="Diaz A."/>
            <person name="Albertini E."/>
            <person name="Caccamo M."/>
            <person name="Echenique V."/>
        </authorList>
    </citation>
    <scope>NUCLEOTIDE SEQUENCE [LARGE SCALE GENOMIC DNA]</scope>
    <source>
        <strain evidence="2">cv. Victoria</strain>
        <tissue evidence="1">Leaf</tissue>
    </source>
</reference>
<accession>A0A5J9TIN7</accession>
<dbReference type="Gramene" id="TVU10738">
    <property type="protein sequence ID" value="TVU10738"/>
    <property type="gene ID" value="EJB05_44284"/>
</dbReference>
<protein>
    <submittedName>
        <fullName evidence="1">Uncharacterized protein</fullName>
    </submittedName>
</protein>
<evidence type="ECO:0000313" key="1">
    <source>
        <dbReference type="EMBL" id="TVU10738.1"/>
    </source>
</evidence>
<name>A0A5J9TIN7_9POAL</name>